<proteinExistence type="predicted"/>
<dbReference type="Proteomes" id="UP000789570">
    <property type="component" value="Unassembled WGS sequence"/>
</dbReference>
<gene>
    <name evidence="2" type="ORF">FCALED_LOCUS10238</name>
</gene>
<reference evidence="2" key="1">
    <citation type="submission" date="2021-06" db="EMBL/GenBank/DDBJ databases">
        <authorList>
            <person name="Kallberg Y."/>
            <person name="Tangrot J."/>
            <person name="Rosling A."/>
        </authorList>
    </citation>
    <scope>NUCLEOTIDE SEQUENCE</scope>
    <source>
        <strain evidence="2">UK204</strain>
    </source>
</reference>
<evidence type="ECO:0000256" key="1">
    <source>
        <dbReference type="SAM" id="MobiDB-lite"/>
    </source>
</evidence>
<dbReference type="AlphaFoldDB" id="A0A9N9DC03"/>
<feature type="compositionally biased region" description="Polar residues" evidence="1">
    <location>
        <begin position="14"/>
        <end position="35"/>
    </location>
</feature>
<name>A0A9N9DC03_9GLOM</name>
<protein>
    <submittedName>
        <fullName evidence="2">12886_t:CDS:1</fullName>
    </submittedName>
</protein>
<accession>A0A9N9DC03</accession>
<comment type="caution">
    <text evidence="2">The sequence shown here is derived from an EMBL/GenBank/DDBJ whole genome shotgun (WGS) entry which is preliminary data.</text>
</comment>
<evidence type="ECO:0000313" key="2">
    <source>
        <dbReference type="EMBL" id="CAG8634372.1"/>
    </source>
</evidence>
<dbReference type="EMBL" id="CAJVPQ010003667">
    <property type="protein sequence ID" value="CAG8634372.1"/>
    <property type="molecule type" value="Genomic_DNA"/>
</dbReference>
<evidence type="ECO:0000313" key="3">
    <source>
        <dbReference type="Proteomes" id="UP000789570"/>
    </source>
</evidence>
<organism evidence="2 3">
    <name type="scientific">Funneliformis caledonium</name>
    <dbReference type="NCBI Taxonomy" id="1117310"/>
    <lineage>
        <taxon>Eukaryota</taxon>
        <taxon>Fungi</taxon>
        <taxon>Fungi incertae sedis</taxon>
        <taxon>Mucoromycota</taxon>
        <taxon>Glomeromycotina</taxon>
        <taxon>Glomeromycetes</taxon>
        <taxon>Glomerales</taxon>
        <taxon>Glomeraceae</taxon>
        <taxon>Funneliformis</taxon>
    </lineage>
</organism>
<sequence>MTQLTPHPKHQRVSTEGVTGLDTSNESSDCTTTDDPSGLEIVEV</sequence>
<keyword evidence="3" id="KW-1185">Reference proteome</keyword>
<feature type="region of interest" description="Disordered" evidence="1">
    <location>
        <begin position="1"/>
        <end position="44"/>
    </location>
</feature>